<feature type="compositionally biased region" description="Polar residues" evidence="1">
    <location>
        <begin position="206"/>
        <end position="215"/>
    </location>
</feature>
<comment type="caution">
    <text evidence="2">The sequence shown here is derived from an EMBL/GenBank/DDBJ whole genome shotgun (WGS) entry which is preliminary data.</text>
</comment>
<organism evidence="2 3">
    <name type="scientific">Sordaria brevicollis</name>
    <dbReference type="NCBI Taxonomy" id="83679"/>
    <lineage>
        <taxon>Eukaryota</taxon>
        <taxon>Fungi</taxon>
        <taxon>Dikarya</taxon>
        <taxon>Ascomycota</taxon>
        <taxon>Pezizomycotina</taxon>
        <taxon>Sordariomycetes</taxon>
        <taxon>Sordariomycetidae</taxon>
        <taxon>Sordariales</taxon>
        <taxon>Sordariaceae</taxon>
        <taxon>Sordaria</taxon>
    </lineage>
</organism>
<proteinExistence type="predicted"/>
<reference evidence="2" key="2">
    <citation type="submission" date="2023-07" db="EMBL/GenBank/DDBJ databases">
        <authorList>
            <consortium name="Lawrence Berkeley National Laboratory"/>
            <person name="Haridas S."/>
            <person name="Hensen N."/>
            <person name="Bonometti L."/>
            <person name="Westerberg I."/>
            <person name="Brannstrom I.O."/>
            <person name="Guillou S."/>
            <person name="Cros-Aarteil S."/>
            <person name="Calhoun S."/>
            <person name="Kuo A."/>
            <person name="Mondo S."/>
            <person name="Pangilinan J."/>
            <person name="Riley R."/>
            <person name="LaButti K."/>
            <person name="Andreopoulos B."/>
            <person name="Lipzen A."/>
            <person name="Chen C."/>
            <person name="Yanf M."/>
            <person name="Daum C."/>
            <person name="Ng V."/>
            <person name="Clum A."/>
            <person name="Steindorff A."/>
            <person name="Ohm R."/>
            <person name="Martin F."/>
            <person name="Silar P."/>
            <person name="Natvig D."/>
            <person name="Lalanne C."/>
            <person name="Gautier V."/>
            <person name="Ament-velasquez S.L."/>
            <person name="Kruys A."/>
            <person name="Hutchinson M.I."/>
            <person name="Powell A.J."/>
            <person name="Barry K."/>
            <person name="Miller A.N."/>
            <person name="Grigoriev I.V."/>
            <person name="Debuchy R."/>
            <person name="Gladieux P."/>
            <person name="Thoren M.H."/>
            <person name="Johannesson H."/>
        </authorList>
    </citation>
    <scope>NUCLEOTIDE SEQUENCE</scope>
    <source>
        <strain evidence="2">FGSC 1904</strain>
    </source>
</reference>
<evidence type="ECO:0000256" key="1">
    <source>
        <dbReference type="SAM" id="MobiDB-lite"/>
    </source>
</evidence>
<dbReference type="Proteomes" id="UP001281003">
    <property type="component" value="Unassembled WGS sequence"/>
</dbReference>
<dbReference type="EMBL" id="JAUTDP010000009">
    <property type="protein sequence ID" value="KAK3396468.1"/>
    <property type="molecule type" value="Genomic_DNA"/>
</dbReference>
<sequence>MNGDTHSKNKTRTETKRLSEAMNNCRPLHLTSKTEDVLRDNDGLGIVNRSVSLASYFPGRWGSRLCEETRGVSYPKLDTNDSSFPSTILNTTLPFLPSVRHMHPSPQSNTLFLGGRRTDGLTRSGSLPISREMNCNSAGYEKRALGRKRHSFNMGSDKTVHSLARPTERAPQTQTSRTGLLARSRVGQRRRSFSRPSGRTWHNYPKNRSGQEETPPNNPDLPLFSTNPSQHPVLVFGRRIPEKEKKTNHHGEHQQLRLLCSISGGSLPESV</sequence>
<name>A0AAE0PAU7_SORBR</name>
<dbReference type="AlphaFoldDB" id="A0AAE0PAU7"/>
<protein>
    <submittedName>
        <fullName evidence="2">Uncharacterized protein</fullName>
    </submittedName>
</protein>
<reference evidence="2" key="1">
    <citation type="journal article" date="2023" name="Mol. Phylogenet. Evol.">
        <title>Genome-scale phylogeny and comparative genomics of the fungal order Sordariales.</title>
        <authorList>
            <person name="Hensen N."/>
            <person name="Bonometti L."/>
            <person name="Westerberg I."/>
            <person name="Brannstrom I.O."/>
            <person name="Guillou S."/>
            <person name="Cros-Aarteil S."/>
            <person name="Calhoun S."/>
            <person name="Haridas S."/>
            <person name="Kuo A."/>
            <person name="Mondo S."/>
            <person name="Pangilinan J."/>
            <person name="Riley R."/>
            <person name="LaButti K."/>
            <person name="Andreopoulos B."/>
            <person name="Lipzen A."/>
            <person name="Chen C."/>
            <person name="Yan M."/>
            <person name="Daum C."/>
            <person name="Ng V."/>
            <person name="Clum A."/>
            <person name="Steindorff A."/>
            <person name="Ohm R.A."/>
            <person name="Martin F."/>
            <person name="Silar P."/>
            <person name="Natvig D.O."/>
            <person name="Lalanne C."/>
            <person name="Gautier V."/>
            <person name="Ament-Velasquez S.L."/>
            <person name="Kruys A."/>
            <person name="Hutchinson M.I."/>
            <person name="Powell A.J."/>
            <person name="Barry K."/>
            <person name="Miller A.N."/>
            <person name="Grigoriev I.V."/>
            <person name="Debuchy R."/>
            <person name="Gladieux P."/>
            <person name="Hiltunen Thoren M."/>
            <person name="Johannesson H."/>
        </authorList>
    </citation>
    <scope>NUCLEOTIDE SEQUENCE</scope>
    <source>
        <strain evidence="2">FGSC 1904</strain>
    </source>
</reference>
<feature type="region of interest" description="Disordered" evidence="1">
    <location>
        <begin position="146"/>
        <end position="230"/>
    </location>
</feature>
<evidence type="ECO:0000313" key="3">
    <source>
        <dbReference type="Proteomes" id="UP001281003"/>
    </source>
</evidence>
<evidence type="ECO:0000313" key="2">
    <source>
        <dbReference type="EMBL" id="KAK3396468.1"/>
    </source>
</evidence>
<gene>
    <name evidence="2" type="ORF">B0T20DRAFT_272524</name>
</gene>
<accession>A0AAE0PAU7</accession>
<keyword evidence="3" id="KW-1185">Reference proteome</keyword>